<organism evidence="4 5">
    <name type="scientific">Cytobacillus dafuensis</name>
    <name type="common">Bacillus dafuensis</name>
    <dbReference type="NCBI Taxonomy" id="1742359"/>
    <lineage>
        <taxon>Bacteria</taxon>
        <taxon>Bacillati</taxon>
        <taxon>Bacillota</taxon>
        <taxon>Bacilli</taxon>
        <taxon>Bacillales</taxon>
        <taxon>Bacillaceae</taxon>
        <taxon>Cytobacillus</taxon>
    </lineage>
</organism>
<feature type="domain" description="N-acetyltransferase" evidence="3">
    <location>
        <begin position="1"/>
        <end position="143"/>
    </location>
</feature>
<dbReference type="CDD" id="cd04301">
    <property type="entry name" value="NAT_SF"/>
    <property type="match status" value="1"/>
</dbReference>
<dbReference type="InterPro" id="IPR000182">
    <property type="entry name" value="GNAT_dom"/>
</dbReference>
<dbReference type="Proteomes" id="UP000321555">
    <property type="component" value="Chromosome"/>
</dbReference>
<dbReference type="STRING" id="1742359.GCA_001439625_03884"/>
<reference evidence="5" key="1">
    <citation type="submission" date="2019-08" db="EMBL/GenBank/DDBJ databases">
        <authorList>
            <person name="Zheng X."/>
        </authorList>
    </citation>
    <scope>NUCLEOTIDE SEQUENCE [LARGE SCALE GENOMIC DNA]</scope>
    <source>
        <strain evidence="5">FJAT-25496</strain>
    </source>
</reference>
<dbReference type="Pfam" id="PF13673">
    <property type="entry name" value="Acetyltransf_10"/>
    <property type="match status" value="1"/>
</dbReference>
<evidence type="ECO:0000256" key="2">
    <source>
        <dbReference type="ARBA" id="ARBA00023315"/>
    </source>
</evidence>
<dbReference type="PROSITE" id="PS51186">
    <property type="entry name" value="GNAT"/>
    <property type="match status" value="1"/>
</dbReference>
<proteinExistence type="predicted"/>
<dbReference type="SUPFAM" id="SSF55729">
    <property type="entry name" value="Acyl-CoA N-acyltransferases (Nat)"/>
    <property type="match status" value="1"/>
</dbReference>
<dbReference type="PANTHER" id="PTHR10545">
    <property type="entry name" value="DIAMINE N-ACETYLTRANSFERASE"/>
    <property type="match status" value="1"/>
</dbReference>
<sequence length="143" mass="17024">MEIRKACSSDWSELWYLLFSMGKTDSEHNTKQRFLNMLDNPQHYIPVAIIEKRIVGYGWLQDYGFHLRMGKKTSRMNDLFVLPEYRKIGIASNIFKAIQEWAIENETSWLQWNSSPNAVQFYQKLGLSPLIEEDDYPFFEIEF</sequence>
<dbReference type="PANTHER" id="PTHR10545:SF29">
    <property type="entry name" value="GH14572P-RELATED"/>
    <property type="match status" value="1"/>
</dbReference>
<evidence type="ECO:0000256" key="1">
    <source>
        <dbReference type="ARBA" id="ARBA00022679"/>
    </source>
</evidence>
<name>A0A5B8Z2B0_CYTDA</name>
<keyword evidence="2" id="KW-0012">Acyltransferase</keyword>
<evidence type="ECO:0000313" key="4">
    <source>
        <dbReference type="EMBL" id="QED47180.1"/>
    </source>
</evidence>
<dbReference type="KEGG" id="bda:FSZ17_07935"/>
<keyword evidence="5" id="KW-1185">Reference proteome</keyword>
<dbReference type="InterPro" id="IPR051016">
    <property type="entry name" value="Diverse_Substrate_AcTransf"/>
</dbReference>
<dbReference type="EMBL" id="CP042593">
    <property type="protein sequence ID" value="QED47180.1"/>
    <property type="molecule type" value="Genomic_DNA"/>
</dbReference>
<dbReference type="AlphaFoldDB" id="A0A5B8Z2B0"/>
<dbReference type="OrthoDB" id="2935121at2"/>
<dbReference type="RefSeq" id="WP_057774362.1">
    <property type="nucleotide sequence ID" value="NZ_CP042593.1"/>
</dbReference>
<keyword evidence="1 4" id="KW-0808">Transferase</keyword>
<evidence type="ECO:0000313" key="5">
    <source>
        <dbReference type="Proteomes" id="UP000321555"/>
    </source>
</evidence>
<gene>
    <name evidence="4" type="ORF">FSZ17_07935</name>
</gene>
<accession>A0A5B8Z2B0</accession>
<dbReference type="GO" id="GO:0008080">
    <property type="term" value="F:N-acetyltransferase activity"/>
    <property type="evidence" value="ECO:0007669"/>
    <property type="project" value="TreeGrafter"/>
</dbReference>
<protein>
    <submittedName>
        <fullName evidence="4">GNAT family N-acetyltransferase</fullName>
    </submittedName>
</protein>
<evidence type="ECO:0000259" key="3">
    <source>
        <dbReference type="PROSITE" id="PS51186"/>
    </source>
</evidence>
<dbReference type="InterPro" id="IPR016181">
    <property type="entry name" value="Acyl_CoA_acyltransferase"/>
</dbReference>
<dbReference type="Gene3D" id="3.40.630.30">
    <property type="match status" value="1"/>
</dbReference>